<evidence type="ECO:0000313" key="1">
    <source>
        <dbReference type="EMBL" id="BAM20242.1"/>
    </source>
</evidence>
<sequence>MLSKHFYAQLVKQIFNVIHLNTAFVVNSKSMVLFCKSFVALLLLPPPMYFTC</sequence>
<protein>
    <submittedName>
        <fullName evidence="1">Uncharacterized protein</fullName>
    </submittedName>
</protein>
<proteinExistence type="evidence at transcript level"/>
<dbReference type="EMBL" id="AK404605">
    <property type="protein sequence ID" value="BAM20242.1"/>
    <property type="molecule type" value="mRNA"/>
</dbReference>
<reference evidence="1" key="1">
    <citation type="journal article" date="2012" name="BMC Biol.">
        <title>Comprehensive microarray-based analysis for stage-specific larval camouflage pattern-associated genes in the swallowtail butterfly, Papilio xuthus.</title>
        <authorList>
            <person name="Futahashi R."/>
            <person name="Shirataki H."/>
            <person name="Narita T."/>
            <person name="Mita K."/>
            <person name="Fujiwara H."/>
        </authorList>
    </citation>
    <scope>NUCLEOTIDE SEQUENCE</scope>
    <source>
        <tissue evidence="1">Epidermis</tissue>
    </source>
</reference>
<accession>I4DQQ2</accession>
<name>I4DQQ2_PAPXU</name>
<organism evidence="1">
    <name type="scientific">Papilio xuthus</name>
    <name type="common">Asian swallowtail butterfly</name>
    <dbReference type="NCBI Taxonomy" id="66420"/>
    <lineage>
        <taxon>Eukaryota</taxon>
        <taxon>Metazoa</taxon>
        <taxon>Ecdysozoa</taxon>
        <taxon>Arthropoda</taxon>
        <taxon>Hexapoda</taxon>
        <taxon>Insecta</taxon>
        <taxon>Pterygota</taxon>
        <taxon>Neoptera</taxon>
        <taxon>Endopterygota</taxon>
        <taxon>Lepidoptera</taxon>
        <taxon>Glossata</taxon>
        <taxon>Ditrysia</taxon>
        <taxon>Papilionoidea</taxon>
        <taxon>Papilionidae</taxon>
        <taxon>Papilioninae</taxon>
        <taxon>Papilio</taxon>
    </lineage>
</organism>
<dbReference type="AlphaFoldDB" id="I4DQQ2"/>